<dbReference type="Proteomes" id="UP000001542">
    <property type="component" value="Unassembled WGS sequence"/>
</dbReference>
<gene>
    <name evidence="7" type="ORF">TVAG_325070</name>
</gene>
<evidence type="ECO:0000256" key="1">
    <source>
        <dbReference type="ARBA" id="ARBA00004651"/>
    </source>
</evidence>
<comment type="subcellular location">
    <subcellularLocation>
        <location evidence="1">Cell membrane</location>
        <topology evidence="1">Multi-pass membrane protein</topology>
    </subcellularLocation>
</comment>
<name>A2F142_TRIV3</name>
<accession>A2F142</accession>
<dbReference type="VEuPathDB" id="TrichDB:TVAG_325070"/>
<evidence type="ECO:0000256" key="5">
    <source>
        <dbReference type="ARBA" id="ARBA00023136"/>
    </source>
</evidence>
<keyword evidence="2" id="KW-1003">Cell membrane</keyword>
<evidence type="ECO:0000256" key="4">
    <source>
        <dbReference type="ARBA" id="ARBA00022989"/>
    </source>
</evidence>
<dbReference type="InterPro" id="IPR017850">
    <property type="entry name" value="Alkaline_phosphatase_core_sf"/>
</dbReference>
<dbReference type="InterPro" id="IPR050448">
    <property type="entry name" value="OpgB/LTA_synthase_biosynth"/>
</dbReference>
<dbReference type="RefSeq" id="XP_001330241.1">
    <property type="nucleotide sequence ID" value="XM_001330206.1"/>
</dbReference>
<dbReference type="InterPro" id="IPR000917">
    <property type="entry name" value="Sulfatase_N"/>
</dbReference>
<feature type="domain" description="Sulfatase N-terminal" evidence="6">
    <location>
        <begin position="58"/>
        <end position="270"/>
    </location>
</feature>
<dbReference type="PANTHER" id="PTHR47371:SF3">
    <property type="entry name" value="PHOSPHOGLYCEROL TRANSFERASE I"/>
    <property type="match status" value="1"/>
</dbReference>
<sequence>METSYASVNSGGFFEESLIPNLERLANDKNNIHFTHKPEKLGGPKEMKRMSYTSGATYAILCGDYLGRPVGGSNKYFRPELKCFTDILKENGYNLVAIYPTSYYSCNQGYLYLSHSMKQTDLIDSLIMKKTDDWISDYIMIDHAKKAILRKYQENRPFMAIMMTMDTHFPGFHCKYCNKTGNKLYDAIRCSDQQISSFVEWVNSQSFYENTTIIIHGDHKYMGNKMNIDRNYDRRVFNLVINLKTQRTGKITKDYALFDMFPTLLSLAGAKIKGEKLGLGTNLLSNEPNLLNKYPFEYINKETTRENI</sequence>
<reference evidence="7" key="2">
    <citation type="journal article" date="2007" name="Science">
        <title>Draft genome sequence of the sexually transmitted pathogen Trichomonas vaginalis.</title>
        <authorList>
            <person name="Carlton J.M."/>
            <person name="Hirt R.P."/>
            <person name="Silva J.C."/>
            <person name="Delcher A.L."/>
            <person name="Schatz M."/>
            <person name="Zhao Q."/>
            <person name="Wortman J.R."/>
            <person name="Bidwell S.L."/>
            <person name="Alsmark U.C.M."/>
            <person name="Besteiro S."/>
            <person name="Sicheritz-Ponten T."/>
            <person name="Noel C.J."/>
            <person name="Dacks J.B."/>
            <person name="Foster P.G."/>
            <person name="Simillion C."/>
            <person name="Van de Peer Y."/>
            <person name="Miranda-Saavedra D."/>
            <person name="Barton G.J."/>
            <person name="Westrop G.D."/>
            <person name="Mueller S."/>
            <person name="Dessi D."/>
            <person name="Fiori P.L."/>
            <person name="Ren Q."/>
            <person name="Paulsen I."/>
            <person name="Zhang H."/>
            <person name="Bastida-Corcuera F.D."/>
            <person name="Simoes-Barbosa A."/>
            <person name="Brown M.T."/>
            <person name="Hayes R.D."/>
            <person name="Mukherjee M."/>
            <person name="Okumura C.Y."/>
            <person name="Schneider R."/>
            <person name="Smith A.J."/>
            <person name="Vanacova S."/>
            <person name="Villalvazo M."/>
            <person name="Haas B.J."/>
            <person name="Pertea M."/>
            <person name="Feldblyum T.V."/>
            <person name="Utterback T.R."/>
            <person name="Shu C.L."/>
            <person name="Osoegawa K."/>
            <person name="de Jong P.J."/>
            <person name="Hrdy I."/>
            <person name="Horvathova L."/>
            <person name="Zubacova Z."/>
            <person name="Dolezal P."/>
            <person name="Malik S.B."/>
            <person name="Logsdon J.M. Jr."/>
            <person name="Henze K."/>
            <person name="Gupta A."/>
            <person name="Wang C.C."/>
            <person name="Dunne R.L."/>
            <person name="Upcroft J.A."/>
            <person name="Upcroft P."/>
            <person name="White O."/>
            <person name="Salzberg S.L."/>
            <person name="Tang P."/>
            <person name="Chiu C.-H."/>
            <person name="Lee Y.-S."/>
            <person name="Embley T.M."/>
            <person name="Coombs G.H."/>
            <person name="Mottram J.C."/>
            <person name="Tachezy J."/>
            <person name="Fraser-Liggett C.M."/>
            <person name="Johnson P.J."/>
        </authorList>
    </citation>
    <scope>NUCLEOTIDE SEQUENCE [LARGE SCALE GENOMIC DNA]</scope>
    <source>
        <strain evidence="7">G3</strain>
    </source>
</reference>
<protein>
    <submittedName>
        <fullName evidence="7">Sulfatase family protein</fullName>
    </submittedName>
</protein>
<evidence type="ECO:0000313" key="8">
    <source>
        <dbReference type="Proteomes" id="UP000001542"/>
    </source>
</evidence>
<keyword evidence="5" id="KW-0472">Membrane</keyword>
<dbReference type="EMBL" id="DS113569">
    <property type="protein sequence ID" value="EAY01393.1"/>
    <property type="molecule type" value="Genomic_DNA"/>
</dbReference>
<dbReference type="KEGG" id="tva:4759219"/>
<dbReference type="InParanoid" id="A2F142"/>
<dbReference type="PANTHER" id="PTHR47371">
    <property type="entry name" value="LIPOTEICHOIC ACID SYNTHASE"/>
    <property type="match status" value="1"/>
</dbReference>
<dbReference type="GO" id="GO:0016020">
    <property type="term" value="C:membrane"/>
    <property type="evidence" value="ECO:0000318"/>
    <property type="project" value="GO_Central"/>
</dbReference>
<dbReference type="Gene3D" id="3.40.720.10">
    <property type="entry name" value="Alkaline Phosphatase, subunit A"/>
    <property type="match status" value="1"/>
</dbReference>
<reference evidence="7" key="1">
    <citation type="submission" date="2006-10" db="EMBL/GenBank/DDBJ databases">
        <authorList>
            <person name="Amadeo P."/>
            <person name="Zhao Q."/>
            <person name="Wortman J."/>
            <person name="Fraser-Liggett C."/>
            <person name="Carlton J."/>
        </authorList>
    </citation>
    <scope>NUCLEOTIDE SEQUENCE</scope>
    <source>
        <strain evidence="7">G3</strain>
    </source>
</reference>
<dbReference type="VEuPathDB" id="TrichDB:TVAGG3_0814820"/>
<evidence type="ECO:0000256" key="3">
    <source>
        <dbReference type="ARBA" id="ARBA00022692"/>
    </source>
</evidence>
<proteinExistence type="predicted"/>
<evidence type="ECO:0000313" key="7">
    <source>
        <dbReference type="EMBL" id="EAY01393.1"/>
    </source>
</evidence>
<evidence type="ECO:0000259" key="6">
    <source>
        <dbReference type="Pfam" id="PF00884"/>
    </source>
</evidence>
<evidence type="ECO:0000256" key="2">
    <source>
        <dbReference type="ARBA" id="ARBA00022475"/>
    </source>
</evidence>
<dbReference type="GO" id="GO:0016740">
    <property type="term" value="F:transferase activity"/>
    <property type="evidence" value="ECO:0000318"/>
    <property type="project" value="GO_Central"/>
</dbReference>
<keyword evidence="8" id="KW-1185">Reference proteome</keyword>
<keyword evidence="4" id="KW-1133">Transmembrane helix</keyword>
<dbReference type="AlphaFoldDB" id="A2F142"/>
<dbReference type="Pfam" id="PF00884">
    <property type="entry name" value="Sulfatase"/>
    <property type="match status" value="1"/>
</dbReference>
<dbReference type="SUPFAM" id="SSF53649">
    <property type="entry name" value="Alkaline phosphatase-like"/>
    <property type="match status" value="1"/>
</dbReference>
<organism evidence="7 8">
    <name type="scientific">Trichomonas vaginalis (strain ATCC PRA-98 / G3)</name>
    <dbReference type="NCBI Taxonomy" id="412133"/>
    <lineage>
        <taxon>Eukaryota</taxon>
        <taxon>Metamonada</taxon>
        <taxon>Parabasalia</taxon>
        <taxon>Trichomonadida</taxon>
        <taxon>Trichomonadidae</taxon>
        <taxon>Trichomonas</taxon>
    </lineage>
</organism>
<dbReference type="GO" id="GO:0005886">
    <property type="term" value="C:plasma membrane"/>
    <property type="evidence" value="ECO:0007669"/>
    <property type="project" value="UniProtKB-SubCell"/>
</dbReference>
<dbReference type="SMR" id="A2F142"/>
<keyword evidence="3" id="KW-0812">Transmembrane</keyword>